<dbReference type="EMBL" id="NEVQ01000012">
    <property type="protein sequence ID" value="OZI57624.1"/>
    <property type="molecule type" value="Genomic_DNA"/>
</dbReference>
<accession>A0A261U6R7</accession>
<sequence length="76" mass="8016">MWHCEKCLGTPGFGVGCVCPRNAQPAASAEPSDCDNLAHELDGVIADVEQGDGFDEVCLETLKRVRAALAQQGKEG</sequence>
<gene>
    <name evidence="1" type="ORF">CAL20_09615</name>
</gene>
<protein>
    <submittedName>
        <fullName evidence="1">Uncharacterized protein</fullName>
    </submittedName>
</protein>
<reference evidence="1 2" key="1">
    <citation type="submission" date="2017-05" db="EMBL/GenBank/DDBJ databases">
        <title>Complete and WGS of Bordetella genogroups.</title>
        <authorList>
            <person name="Spilker T."/>
            <person name="LiPuma J."/>
        </authorList>
    </citation>
    <scope>NUCLEOTIDE SEQUENCE [LARGE SCALE GENOMIC DNA]</scope>
    <source>
        <strain evidence="1 2">AU9919</strain>
    </source>
</reference>
<proteinExistence type="predicted"/>
<dbReference type="AlphaFoldDB" id="A0A261U6R7"/>
<dbReference type="PROSITE" id="PS51257">
    <property type="entry name" value="PROKAR_LIPOPROTEIN"/>
    <property type="match status" value="1"/>
</dbReference>
<evidence type="ECO:0000313" key="2">
    <source>
        <dbReference type="Proteomes" id="UP000216885"/>
    </source>
</evidence>
<name>A0A261U6R7_9BORD</name>
<evidence type="ECO:0000313" key="1">
    <source>
        <dbReference type="EMBL" id="OZI57624.1"/>
    </source>
</evidence>
<dbReference type="Proteomes" id="UP000216885">
    <property type="component" value="Unassembled WGS sequence"/>
</dbReference>
<organism evidence="1 2">
    <name type="scientific">Bordetella genomosp. 4</name>
    <dbReference type="NCBI Taxonomy" id="463044"/>
    <lineage>
        <taxon>Bacteria</taxon>
        <taxon>Pseudomonadati</taxon>
        <taxon>Pseudomonadota</taxon>
        <taxon>Betaproteobacteria</taxon>
        <taxon>Burkholderiales</taxon>
        <taxon>Alcaligenaceae</taxon>
        <taxon>Bordetella</taxon>
    </lineage>
</organism>
<keyword evidence="2" id="KW-1185">Reference proteome</keyword>
<comment type="caution">
    <text evidence="1">The sequence shown here is derived from an EMBL/GenBank/DDBJ whole genome shotgun (WGS) entry which is preliminary data.</text>
</comment>